<dbReference type="PANTHER" id="PTHR30007:SF0">
    <property type="entry name" value="TRANSPOSASE"/>
    <property type="match status" value="1"/>
</dbReference>
<evidence type="ECO:0000313" key="3">
    <source>
        <dbReference type="Proteomes" id="UP000770785"/>
    </source>
</evidence>
<keyword evidence="3" id="KW-1185">Reference proteome</keyword>
<sequence>MIGSDRKIDGGKWVNGRKRSIVTDTLGRIWRVEVHAANIHDGVAGQDLIYPDFTGQMPRAKKLLGDNAYRKSFAELTADLDTVTFECPSRPVGSKGFVVEAKRWVVERSFAWMNFYRRITKDLERAVKNSVTFIYLANIQMVISSLDKITT</sequence>
<name>A0ABX0XEF9_9BACT</name>
<gene>
    <name evidence="2" type="ORF">GGR27_003217</name>
</gene>
<dbReference type="PANTHER" id="PTHR30007">
    <property type="entry name" value="PHP DOMAIN PROTEIN"/>
    <property type="match status" value="1"/>
</dbReference>
<dbReference type="EMBL" id="JAATJH010000005">
    <property type="protein sequence ID" value="NJC27700.1"/>
    <property type="molecule type" value="Genomic_DNA"/>
</dbReference>
<reference evidence="2 3" key="1">
    <citation type="submission" date="2020-03" db="EMBL/GenBank/DDBJ databases">
        <title>Genomic Encyclopedia of Type Strains, Phase IV (KMG-IV): sequencing the most valuable type-strain genomes for metagenomic binning, comparative biology and taxonomic classification.</title>
        <authorList>
            <person name="Goeker M."/>
        </authorList>
    </citation>
    <scope>NUCLEOTIDE SEQUENCE [LARGE SCALE GENOMIC DNA]</scope>
    <source>
        <strain evidence="2 3">DSM 105096</strain>
    </source>
</reference>
<dbReference type="Proteomes" id="UP000770785">
    <property type="component" value="Unassembled WGS sequence"/>
</dbReference>
<proteinExistence type="predicted"/>
<comment type="caution">
    <text evidence="2">The sequence shown here is derived from an EMBL/GenBank/DDBJ whole genome shotgun (WGS) entry which is preliminary data.</text>
</comment>
<protein>
    <submittedName>
        <fullName evidence="2">Transposase</fullName>
    </submittedName>
</protein>
<accession>A0ABX0XEF9</accession>
<feature type="domain" description="Transposase IS4-like" evidence="1">
    <location>
        <begin position="6"/>
        <end position="135"/>
    </location>
</feature>
<dbReference type="InterPro" id="IPR002559">
    <property type="entry name" value="Transposase_11"/>
</dbReference>
<organism evidence="2 3">
    <name type="scientific">Neolewinella antarctica</name>
    <dbReference type="NCBI Taxonomy" id="442734"/>
    <lineage>
        <taxon>Bacteria</taxon>
        <taxon>Pseudomonadati</taxon>
        <taxon>Bacteroidota</taxon>
        <taxon>Saprospiria</taxon>
        <taxon>Saprospirales</taxon>
        <taxon>Lewinellaceae</taxon>
        <taxon>Neolewinella</taxon>
    </lineage>
</organism>
<dbReference type="Pfam" id="PF01609">
    <property type="entry name" value="DDE_Tnp_1"/>
    <property type="match status" value="1"/>
</dbReference>
<dbReference type="RefSeq" id="WP_168039026.1">
    <property type="nucleotide sequence ID" value="NZ_JAATJH010000005.1"/>
</dbReference>
<evidence type="ECO:0000313" key="2">
    <source>
        <dbReference type="EMBL" id="NJC27700.1"/>
    </source>
</evidence>
<evidence type="ECO:0000259" key="1">
    <source>
        <dbReference type="Pfam" id="PF01609"/>
    </source>
</evidence>